<organism evidence="3 4">
    <name type="scientific">Parathielavia appendiculata</name>
    <dbReference type="NCBI Taxonomy" id="2587402"/>
    <lineage>
        <taxon>Eukaryota</taxon>
        <taxon>Fungi</taxon>
        <taxon>Dikarya</taxon>
        <taxon>Ascomycota</taxon>
        <taxon>Pezizomycotina</taxon>
        <taxon>Sordariomycetes</taxon>
        <taxon>Sordariomycetidae</taxon>
        <taxon>Sordariales</taxon>
        <taxon>Chaetomiaceae</taxon>
        <taxon>Parathielavia</taxon>
    </lineage>
</organism>
<accession>A0AAN6Z5S9</accession>
<evidence type="ECO:0000313" key="3">
    <source>
        <dbReference type="EMBL" id="KAK4126261.1"/>
    </source>
</evidence>
<reference evidence="3" key="1">
    <citation type="journal article" date="2023" name="Mol. Phylogenet. Evol.">
        <title>Genome-scale phylogeny and comparative genomics of the fungal order Sordariales.</title>
        <authorList>
            <person name="Hensen N."/>
            <person name="Bonometti L."/>
            <person name="Westerberg I."/>
            <person name="Brannstrom I.O."/>
            <person name="Guillou S."/>
            <person name="Cros-Aarteil S."/>
            <person name="Calhoun S."/>
            <person name="Haridas S."/>
            <person name="Kuo A."/>
            <person name="Mondo S."/>
            <person name="Pangilinan J."/>
            <person name="Riley R."/>
            <person name="LaButti K."/>
            <person name="Andreopoulos B."/>
            <person name="Lipzen A."/>
            <person name="Chen C."/>
            <person name="Yan M."/>
            <person name="Daum C."/>
            <person name="Ng V."/>
            <person name="Clum A."/>
            <person name="Steindorff A."/>
            <person name="Ohm R.A."/>
            <person name="Martin F."/>
            <person name="Silar P."/>
            <person name="Natvig D.O."/>
            <person name="Lalanne C."/>
            <person name="Gautier V."/>
            <person name="Ament-Velasquez S.L."/>
            <person name="Kruys A."/>
            <person name="Hutchinson M.I."/>
            <person name="Powell A.J."/>
            <person name="Barry K."/>
            <person name="Miller A.N."/>
            <person name="Grigoriev I.V."/>
            <person name="Debuchy R."/>
            <person name="Gladieux P."/>
            <person name="Hiltunen Thoren M."/>
            <person name="Johannesson H."/>
        </authorList>
    </citation>
    <scope>NUCLEOTIDE SEQUENCE</scope>
    <source>
        <strain evidence="3">CBS 731.68</strain>
    </source>
</reference>
<dbReference type="AlphaFoldDB" id="A0AAN6Z5S9"/>
<name>A0AAN6Z5S9_9PEZI</name>
<dbReference type="EMBL" id="MU853225">
    <property type="protein sequence ID" value="KAK4126261.1"/>
    <property type="molecule type" value="Genomic_DNA"/>
</dbReference>
<gene>
    <name evidence="3" type="ORF">N657DRAFT_643046</name>
</gene>
<reference evidence="3" key="2">
    <citation type="submission" date="2023-05" db="EMBL/GenBank/DDBJ databases">
        <authorList>
            <consortium name="Lawrence Berkeley National Laboratory"/>
            <person name="Steindorff A."/>
            <person name="Hensen N."/>
            <person name="Bonometti L."/>
            <person name="Westerberg I."/>
            <person name="Brannstrom I.O."/>
            <person name="Guillou S."/>
            <person name="Cros-Aarteil S."/>
            <person name="Calhoun S."/>
            <person name="Haridas S."/>
            <person name="Kuo A."/>
            <person name="Mondo S."/>
            <person name="Pangilinan J."/>
            <person name="Riley R."/>
            <person name="Labutti K."/>
            <person name="Andreopoulos B."/>
            <person name="Lipzen A."/>
            <person name="Chen C."/>
            <person name="Yanf M."/>
            <person name="Daum C."/>
            <person name="Ng V."/>
            <person name="Clum A."/>
            <person name="Ohm R."/>
            <person name="Martin F."/>
            <person name="Silar P."/>
            <person name="Natvig D."/>
            <person name="Lalanne C."/>
            <person name="Gautier V."/>
            <person name="Ament-Velasquez S.L."/>
            <person name="Kruys A."/>
            <person name="Hutchinson M.I."/>
            <person name="Powell A.J."/>
            <person name="Barry K."/>
            <person name="Miller A.N."/>
            <person name="Grigoriev I.V."/>
            <person name="Debuchy R."/>
            <person name="Gladieux P."/>
            <person name="Thoren M.H."/>
            <person name="Johannesson H."/>
        </authorList>
    </citation>
    <scope>NUCLEOTIDE SEQUENCE</scope>
    <source>
        <strain evidence="3">CBS 731.68</strain>
    </source>
</reference>
<keyword evidence="1" id="KW-0175">Coiled coil</keyword>
<dbReference type="RefSeq" id="XP_062650032.1">
    <property type="nucleotide sequence ID" value="XM_062792464.1"/>
</dbReference>
<evidence type="ECO:0000256" key="1">
    <source>
        <dbReference type="SAM" id="Coils"/>
    </source>
</evidence>
<keyword evidence="4" id="KW-1185">Reference proteome</keyword>
<dbReference type="Proteomes" id="UP001302602">
    <property type="component" value="Unassembled WGS sequence"/>
</dbReference>
<proteinExistence type="predicted"/>
<evidence type="ECO:0000256" key="2">
    <source>
        <dbReference type="SAM" id="MobiDB-lite"/>
    </source>
</evidence>
<feature type="region of interest" description="Disordered" evidence="2">
    <location>
        <begin position="91"/>
        <end position="171"/>
    </location>
</feature>
<dbReference type="GeneID" id="87829233"/>
<feature type="compositionally biased region" description="Low complexity" evidence="2">
    <location>
        <begin position="148"/>
        <end position="157"/>
    </location>
</feature>
<comment type="caution">
    <text evidence="3">The sequence shown here is derived from an EMBL/GenBank/DDBJ whole genome shotgun (WGS) entry which is preliminary data.</text>
</comment>
<evidence type="ECO:0000313" key="4">
    <source>
        <dbReference type="Proteomes" id="UP001302602"/>
    </source>
</evidence>
<feature type="region of interest" description="Disordered" evidence="2">
    <location>
        <begin position="1004"/>
        <end position="1027"/>
    </location>
</feature>
<sequence length="1051" mass="116115">MSSSLPVPSKAALTALRGLVLGTSCTIALIAEDRRRKINNAMRVIENGERIKSAKAYRPGGAALALAMEEEALWDPRFGSVAGISLALRQHHDTEEMPRPSAKRKRQGPQLLDVQQSEQNDAETLAEVSTTGFPAESEKVVATEESDGNGTTNNNSTVLPVGTAQRTSKTARLSITPLPKPTASRKPSPSWVWANTDVVRFYSFPTVPEIIAQMHEACNTKDSLRVTAALQTVLKAMKHNVAPDNLDRSWMEATALLCRTCQEEGRLDDAAQLLYQVICRGPLEESDYLSHEPFTLIEALLARSQPDEQSGDVNLANIDAAVNLFLPRFKDGLTGVNTQIYNLGRRLLKLCFSAHRLQRIFGVYRRCNLVAGEQSNDLTSWFLKKLHENQDYVSVVKVFISTFSQSSPTKASVQAVGGLVVDSVELANNYRPEEVLQRLHSIYSGLNIKLNPDWVMRLFLSHWKKHGNFEEIEAMFEQLQTPGLKDSVSRSYNIYRIMVELALEAGEEAKADSYLMLAVRENRTLASGVRLLGVLARFHAADGDWEAVRADFEAMNQHGTPAGPAGKVYGQVFVPVLKVYAESHTVRETEVFLKSYTDELQVPLCSYLVTLMAKQYAAIRDVSSLVDWLDYCSRAGFPVDAAFTNAILVRCRRQWKFPFRDLRSLFRKIRVLNPDFVDKHTAQIMADAALEDSRYSGRAAKGRLLSLRVDANVLPARGKHARVEDVILAMKEALRTDSPRRAVWIYKRALHFNMPFSQQALRLAVQAELTAAPNDYNGAYGLLRGAQSRGEDVTPIINYLLGKQLSSIASSTTHPSDAEAIIQETLAQYHKAGIRLTETSLHRAALTCLKTGHFRGAIAYAHKAAAARGPAGGGPCFNLQNFRILIVAYAELVDAEGIRETIRRGLASHYREDGACRTALRHARDRVLHSRARPVSCGERARARELVEEGIERVVEVRRRLRAEARHLEKQAVEIMRRAALDAGREEVDFGGVPWLGGVKGAGDDAGAAEKGDGNSAESEAGEDGFLTGGMYAELERTLLEGSGTPAVEAY</sequence>
<feature type="coiled-coil region" evidence="1">
    <location>
        <begin position="951"/>
        <end position="978"/>
    </location>
</feature>
<protein>
    <submittedName>
        <fullName evidence="3">Uncharacterized protein</fullName>
    </submittedName>
</protein>